<reference evidence="5 6" key="1">
    <citation type="journal article" date="2015" name="Microbiome">
        <title>Genomic resolution of linkages in carbon, nitrogen, and sulfur cycling among widespread estuary sediment bacteria.</title>
        <authorList>
            <person name="Baker B.J."/>
            <person name="Lazar C.S."/>
            <person name="Teske A.P."/>
            <person name="Dick G.J."/>
        </authorList>
    </citation>
    <scope>NUCLEOTIDE SEQUENCE [LARGE SCALE GENOMIC DNA]</scope>
    <source>
        <strain evidence="5">DG_78</strain>
    </source>
</reference>
<proteinExistence type="predicted"/>
<evidence type="ECO:0000259" key="4">
    <source>
        <dbReference type="PROSITE" id="PS51379"/>
    </source>
</evidence>
<dbReference type="PROSITE" id="PS00198">
    <property type="entry name" value="4FE4S_FER_1"/>
    <property type="match status" value="2"/>
</dbReference>
<evidence type="ECO:0000256" key="3">
    <source>
        <dbReference type="ARBA" id="ARBA00023014"/>
    </source>
</evidence>
<evidence type="ECO:0000256" key="1">
    <source>
        <dbReference type="ARBA" id="ARBA00022723"/>
    </source>
</evidence>
<gene>
    <name evidence="5" type="ORF">AMJ52_03165</name>
</gene>
<accession>A0A0S7YG70</accession>
<dbReference type="SUPFAM" id="SSF46548">
    <property type="entry name" value="alpha-helical ferredoxin"/>
    <property type="match status" value="1"/>
</dbReference>
<dbReference type="EMBL" id="LJNI01000028">
    <property type="protein sequence ID" value="KPJ73774.1"/>
    <property type="molecule type" value="Genomic_DNA"/>
</dbReference>
<dbReference type="Pfam" id="PF13183">
    <property type="entry name" value="Fer4_8"/>
    <property type="match status" value="1"/>
</dbReference>
<dbReference type="AlphaFoldDB" id="A0A0S7YG70"/>
<dbReference type="Proteomes" id="UP000051012">
    <property type="component" value="Unassembled WGS sequence"/>
</dbReference>
<keyword evidence="1" id="KW-0479">Metal-binding</keyword>
<dbReference type="GO" id="GO:0051536">
    <property type="term" value="F:iron-sulfur cluster binding"/>
    <property type="evidence" value="ECO:0007669"/>
    <property type="project" value="UniProtKB-KW"/>
</dbReference>
<evidence type="ECO:0000256" key="2">
    <source>
        <dbReference type="ARBA" id="ARBA00023004"/>
    </source>
</evidence>
<dbReference type="InterPro" id="IPR017896">
    <property type="entry name" value="4Fe4S_Fe-S-bd"/>
</dbReference>
<keyword evidence="2" id="KW-0408">Iron</keyword>
<comment type="caution">
    <text evidence="5">The sequence shown here is derived from an EMBL/GenBank/DDBJ whole genome shotgun (WGS) entry which is preliminary data.</text>
</comment>
<dbReference type="InterPro" id="IPR017900">
    <property type="entry name" value="4Fe4S_Fe_S_CS"/>
</dbReference>
<dbReference type="InterPro" id="IPR009051">
    <property type="entry name" value="Helical_ferredxn"/>
</dbReference>
<sequence>MKGKIITSQNGLNQAIKGILKSLLEKGLFDAILVPTRVPSGESFVYLLIKDKNLIESCTPLPPIMPIQGARALRELTRLGKTSLKILCVMRPCEVRASVELSKLKQVNLENISFMSIDCPGAFILKDYINDPEKFDKLYQNTLKDWEGENIRPSCNICVRFSHQDTPADIHIGKIGMKENGVIIVPLSTQSNELLSKIDIECTQETTEWQTGIKEKLQKKAENRNKAFSELKGNVSGMENLNNFFSNCINCHNCMRVCPICYCRQCFFDSSDEVRIAAENYFSRAQNKGGIKFPTDMIFFHLGRMSHMGISCIGCGACEDACPMDVPIAQVFEFMADELQKMFNYIPGRDREEQIPVLIYKEDELHEYEDMEDLK</sequence>
<dbReference type="PROSITE" id="PS51379">
    <property type="entry name" value="4FE4S_FER_2"/>
    <property type="match status" value="1"/>
</dbReference>
<organism evidence="5 6">
    <name type="scientific">candidate division TA06 bacterium DG_78</name>
    <dbReference type="NCBI Taxonomy" id="1703772"/>
    <lineage>
        <taxon>Bacteria</taxon>
        <taxon>Bacteria division TA06</taxon>
    </lineage>
</organism>
<feature type="domain" description="4Fe-4S ferredoxin-type" evidence="4">
    <location>
        <begin position="303"/>
        <end position="332"/>
    </location>
</feature>
<dbReference type="GO" id="GO:0046872">
    <property type="term" value="F:metal ion binding"/>
    <property type="evidence" value="ECO:0007669"/>
    <property type="project" value="UniProtKB-KW"/>
</dbReference>
<protein>
    <recommendedName>
        <fullName evidence="4">4Fe-4S ferredoxin-type domain-containing protein</fullName>
    </recommendedName>
</protein>
<dbReference type="Gene3D" id="1.10.1060.10">
    <property type="entry name" value="Alpha-helical ferredoxin"/>
    <property type="match status" value="1"/>
</dbReference>
<evidence type="ECO:0000313" key="6">
    <source>
        <dbReference type="Proteomes" id="UP000051012"/>
    </source>
</evidence>
<keyword evidence="3" id="KW-0411">Iron-sulfur</keyword>
<evidence type="ECO:0000313" key="5">
    <source>
        <dbReference type="EMBL" id="KPJ73774.1"/>
    </source>
</evidence>
<name>A0A0S7YG70_UNCT6</name>